<gene>
    <name evidence="1" type="ORF">LCGC14_2939780</name>
</gene>
<name>A0A0F8Y5G5_9ZZZZ</name>
<evidence type="ECO:0008006" key="2">
    <source>
        <dbReference type="Google" id="ProtNLM"/>
    </source>
</evidence>
<reference evidence="1" key="1">
    <citation type="journal article" date="2015" name="Nature">
        <title>Complex archaea that bridge the gap between prokaryotes and eukaryotes.</title>
        <authorList>
            <person name="Spang A."/>
            <person name="Saw J.H."/>
            <person name="Jorgensen S.L."/>
            <person name="Zaremba-Niedzwiedzka K."/>
            <person name="Martijn J."/>
            <person name="Lind A.E."/>
            <person name="van Eijk R."/>
            <person name="Schleper C."/>
            <person name="Guy L."/>
            <person name="Ettema T.J."/>
        </authorList>
    </citation>
    <scope>NUCLEOTIDE SEQUENCE</scope>
</reference>
<sequence>MDGEDTLVEPVSEFAIFYKQEFKTWEFEKLDIQIGGELGIDVPTTRERRKTGKFNIPGFFALSLWEIYDKFDLHFLIEGEGEEIGGKNDIKLSFGTFIEYPLRSYKDFHLVAEYGNEKVEKEKRRHVLLGGFKWANPSNIIKEIGGHEISFDAAPFFWFTEGRSSVDWGVTAGFEWVW</sequence>
<dbReference type="AlphaFoldDB" id="A0A0F8Y5G5"/>
<accession>A0A0F8Y5G5</accession>
<dbReference type="EMBL" id="LAZR01058934">
    <property type="protein sequence ID" value="KKK68865.1"/>
    <property type="molecule type" value="Genomic_DNA"/>
</dbReference>
<comment type="caution">
    <text evidence="1">The sequence shown here is derived from an EMBL/GenBank/DDBJ whole genome shotgun (WGS) entry which is preliminary data.</text>
</comment>
<evidence type="ECO:0000313" key="1">
    <source>
        <dbReference type="EMBL" id="KKK68865.1"/>
    </source>
</evidence>
<organism evidence="1">
    <name type="scientific">marine sediment metagenome</name>
    <dbReference type="NCBI Taxonomy" id="412755"/>
    <lineage>
        <taxon>unclassified sequences</taxon>
        <taxon>metagenomes</taxon>
        <taxon>ecological metagenomes</taxon>
    </lineage>
</organism>
<protein>
    <recommendedName>
        <fullName evidence="2">Autotransporter domain-containing protein</fullName>
    </recommendedName>
</protein>
<proteinExistence type="predicted"/>